<name>M3BS75_SPHMS</name>
<dbReference type="AlphaFoldDB" id="M3BS75"/>
<sequence>MCQLGIIASQASHMNRPAGRVTTTKWGDVCAFTLRTLGARGGIDGPNSNQRMVVRSGGGGRSQARWCGAFRPCLHAAVLSSLSHEVEAKTSLLHLLVSMPARCATHSWISMVPCYGACAAPDLALSRTCKVSTALQKTFASRCMDFLQEPVWGIIDGTGAGKVTFQMSRDDEPGLVWSGRLAGSVRSIPTLDSRRVASCVTRGPAESQDDLPPGFRFLPPLSGIYTVSLSGMNAQAAFRGVWQMAWYTYAVIMSGSRVVCWWRTTDERCGGGDDE</sequence>
<dbReference type="HOGENOM" id="CLU_1012539_0_0_1"/>
<evidence type="ECO:0000313" key="2">
    <source>
        <dbReference type="Proteomes" id="UP000016931"/>
    </source>
</evidence>
<dbReference type="GeneID" id="27904955"/>
<accession>M3BS75</accession>
<reference evidence="1 2" key="1">
    <citation type="journal article" date="2012" name="PLoS Pathog.">
        <title>Diverse lifestyles and strategies of plant pathogenesis encoded in the genomes of eighteen Dothideomycetes fungi.</title>
        <authorList>
            <person name="Ohm R.A."/>
            <person name="Feau N."/>
            <person name="Henrissat B."/>
            <person name="Schoch C.L."/>
            <person name="Horwitz B.A."/>
            <person name="Barry K.W."/>
            <person name="Condon B.J."/>
            <person name="Copeland A.C."/>
            <person name="Dhillon B."/>
            <person name="Glaser F."/>
            <person name="Hesse C.N."/>
            <person name="Kosti I."/>
            <person name="LaButti K."/>
            <person name="Lindquist E.A."/>
            <person name="Lucas S."/>
            <person name="Salamov A.A."/>
            <person name="Bradshaw R.E."/>
            <person name="Ciuffetti L."/>
            <person name="Hamelin R.C."/>
            <person name="Kema G.H.J."/>
            <person name="Lawrence C."/>
            <person name="Scott J.A."/>
            <person name="Spatafora J.W."/>
            <person name="Turgeon B.G."/>
            <person name="de Wit P.J.G.M."/>
            <person name="Zhong S."/>
            <person name="Goodwin S.B."/>
            <person name="Grigoriev I.V."/>
        </authorList>
    </citation>
    <scope>NUCLEOTIDE SEQUENCE [LARGE SCALE GENOMIC DNA]</scope>
    <source>
        <strain evidence="1 2">SO2202</strain>
    </source>
</reference>
<gene>
    <name evidence="1" type="ORF">SEPMUDRAFT_159023</name>
</gene>
<protein>
    <submittedName>
        <fullName evidence="1">Uncharacterized protein</fullName>
    </submittedName>
</protein>
<dbReference type="EMBL" id="KB456270">
    <property type="protein sequence ID" value="EMF08933.1"/>
    <property type="molecule type" value="Genomic_DNA"/>
</dbReference>
<dbReference type="RefSeq" id="XP_016757054.1">
    <property type="nucleotide sequence ID" value="XM_016907818.1"/>
</dbReference>
<proteinExistence type="predicted"/>
<organism evidence="1 2">
    <name type="scientific">Sphaerulina musiva (strain SO2202)</name>
    <name type="common">Poplar stem canker fungus</name>
    <name type="synonym">Septoria musiva</name>
    <dbReference type="NCBI Taxonomy" id="692275"/>
    <lineage>
        <taxon>Eukaryota</taxon>
        <taxon>Fungi</taxon>
        <taxon>Dikarya</taxon>
        <taxon>Ascomycota</taxon>
        <taxon>Pezizomycotina</taxon>
        <taxon>Dothideomycetes</taxon>
        <taxon>Dothideomycetidae</taxon>
        <taxon>Mycosphaerellales</taxon>
        <taxon>Mycosphaerellaceae</taxon>
        <taxon>Sphaerulina</taxon>
    </lineage>
</organism>
<evidence type="ECO:0000313" key="1">
    <source>
        <dbReference type="EMBL" id="EMF08933.1"/>
    </source>
</evidence>
<keyword evidence="2" id="KW-1185">Reference proteome</keyword>
<dbReference type="Proteomes" id="UP000016931">
    <property type="component" value="Unassembled WGS sequence"/>
</dbReference>